<dbReference type="EMBL" id="RBAM01000214">
    <property type="protein sequence ID" value="RKN50083.1"/>
    <property type="molecule type" value="Genomic_DNA"/>
</dbReference>
<dbReference type="GO" id="GO:0003677">
    <property type="term" value="F:DNA binding"/>
    <property type="evidence" value="ECO:0007669"/>
    <property type="project" value="InterPro"/>
</dbReference>
<dbReference type="GO" id="GO:0006355">
    <property type="term" value="P:regulation of DNA-templated transcription"/>
    <property type="evidence" value="ECO:0007669"/>
    <property type="project" value="InterPro"/>
</dbReference>
<comment type="caution">
    <text evidence="1">The sequence shown here is derived from an EMBL/GenBank/DDBJ whole genome shotgun (WGS) entry which is preliminary data.</text>
</comment>
<dbReference type="InterPro" id="IPR016032">
    <property type="entry name" value="Sig_transdc_resp-reg_C-effctor"/>
</dbReference>
<dbReference type="Pfam" id="PF13384">
    <property type="entry name" value="HTH_23"/>
    <property type="match status" value="1"/>
</dbReference>
<organism evidence="1 2">
    <name type="scientific">Streptomyces klenkii</name>
    <dbReference type="NCBI Taxonomy" id="1420899"/>
    <lineage>
        <taxon>Bacteria</taxon>
        <taxon>Bacillati</taxon>
        <taxon>Actinomycetota</taxon>
        <taxon>Actinomycetes</taxon>
        <taxon>Kitasatosporales</taxon>
        <taxon>Streptomycetaceae</taxon>
        <taxon>Streptomyces</taxon>
    </lineage>
</organism>
<sequence length="41" mass="4240">MSRAGDVAARRAEVARLAAEGNSGRAIAGRLCIGQGTVRRD</sequence>
<name>A0A3A9ZPI1_9ACTN</name>
<accession>A0A3A9ZPI1</accession>
<evidence type="ECO:0000313" key="2">
    <source>
        <dbReference type="Proteomes" id="UP000270343"/>
    </source>
</evidence>
<keyword evidence="2" id="KW-1185">Reference proteome</keyword>
<reference evidence="1 2" key="1">
    <citation type="journal article" date="2015" name="Antonie Van Leeuwenhoek">
        <title>Streptomyces klenkii sp. nov., isolated from deep marine sediment.</title>
        <authorList>
            <person name="Veyisoglu A."/>
            <person name="Sahin N."/>
        </authorList>
    </citation>
    <scope>NUCLEOTIDE SEQUENCE [LARGE SCALE GENOMIC DNA]</scope>
    <source>
        <strain evidence="1 2">KCTC 29202</strain>
    </source>
</reference>
<dbReference type="AlphaFoldDB" id="A0A3A9ZPI1"/>
<gene>
    <name evidence="1" type="ORF">D7231_35870</name>
</gene>
<proteinExistence type="predicted"/>
<dbReference type="Proteomes" id="UP000270343">
    <property type="component" value="Unassembled WGS sequence"/>
</dbReference>
<dbReference type="SUPFAM" id="SSF46894">
    <property type="entry name" value="C-terminal effector domain of the bipartite response regulators"/>
    <property type="match status" value="1"/>
</dbReference>
<dbReference type="InterPro" id="IPR036388">
    <property type="entry name" value="WH-like_DNA-bd_sf"/>
</dbReference>
<protein>
    <submittedName>
        <fullName evidence="1">Recombinase family protein</fullName>
    </submittedName>
</protein>
<dbReference type="Gene3D" id="1.10.10.10">
    <property type="entry name" value="Winged helix-like DNA-binding domain superfamily/Winged helix DNA-binding domain"/>
    <property type="match status" value="1"/>
</dbReference>
<feature type="non-terminal residue" evidence="1">
    <location>
        <position position="41"/>
    </location>
</feature>
<evidence type="ECO:0000313" key="1">
    <source>
        <dbReference type="EMBL" id="RKN50083.1"/>
    </source>
</evidence>